<evidence type="ECO:0000313" key="2">
    <source>
        <dbReference type="EMBL" id="OQV15278.1"/>
    </source>
</evidence>
<dbReference type="InterPro" id="IPR011989">
    <property type="entry name" value="ARM-like"/>
</dbReference>
<dbReference type="InterPro" id="IPR052575">
    <property type="entry name" value="SSU_processome_comp_20"/>
</dbReference>
<dbReference type="GO" id="GO:0032040">
    <property type="term" value="C:small-subunit processome"/>
    <property type="evidence" value="ECO:0007669"/>
    <property type="project" value="TreeGrafter"/>
</dbReference>
<sequence length="591" mass="66729">MLKSRLLSVRQSTRDTLSEIMLSLGPSYLVTLIKELRGVLKRGYQIHAGDLDRCVGEMVLICHEEMFGELAEEKEVNELTRKIAEARNIKSYDTRRREETQSHKVAVKLEKAFRQILTGLLRNDQLSEKDLLLFAYALYDHSTGLFGDPKTETGSRNSALSPGPADSFLIAREPGRGGPAAVTSRKTNDYLVQDFGLQILLSCFKNSRLQTDNLEHTDMLDPFVPVVVHCLTSRHMSVKTTALRCLIWMLKFKLPSLDAAMEGVVKTLFVHLKNYSGPGAAVSENAEFVNAVYKALSSTVRDATAGKISDKHLKVLLTLFLSRHLLTPELREIMLNLAKTSIQGEEENVRQQSRHLVYLFMTTYNPKKIKVREFTELYKDNLEYSLEHGRLVCVTMLSDLLGAGRMGAGFNEDNALPFFQLFAARLSDESSGVRHKARSRSAAFLGKRYSSEANRFPDRHSFCSGGKSEAYSETQIILTALGKVIRVTEFLTSESAMLDYDHLLINALSLLANIIDHCGSDIWTVETAVKKLKFIFDGVRDLLLHEHEWVRIRSLEVYWRVFQQQPPQRLAENVLLAENPTRSCRFGGCTD</sequence>
<gene>
    <name evidence="2" type="ORF">BV898_10510</name>
</gene>
<protein>
    <submittedName>
        <fullName evidence="2">Small subunit processome component 20-like protein</fullName>
    </submittedName>
</protein>
<dbReference type="Proteomes" id="UP000192578">
    <property type="component" value="Unassembled WGS sequence"/>
</dbReference>
<dbReference type="InterPro" id="IPR046523">
    <property type="entry name" value="UTP20_dom"/>
</dbReference>
<feature type="domain" description="U3 small nucleolar RNA-associated protein 20" evidence="1">
    <location>
        <begin position="1"/>
        <end position="95"/>
    </location>
</feature>
<dbReference type="SUPFAM" id="SSF48371">
    <property type="entry name" value="ARM repeat"/>
    <property type="match status" value="1"/>
</dbReference>
<dbReference type="Pfam" id="PF20416">
    <property type="entry name" value="UTP20"/>
    <property type="match status" value="1"/>
</dbReference>
<dbReference type="PANTHER" id="PTHR17695">
    <property type="entry name" value="SMALL SUBUNIT PROCESSOME COMPONENT 20 HOMOLOG"/>
    <property type="match status" value="1"/>
</dbReference>
<dbReference type="PANTHER" id="PTHR17695:SF11">
    <property type="entry name" value="SMALL SUBUNIT PROCESSOME COMPONENT 20 HOMOLOG"/>
    <property type="match status" value="1"/>
</dbReference>
<keyword evidence="3" id="KW-1185">Reference proteome</keyword>
<accession>A0A1W0WJ82</accession>
<evidence type="ECO:0000313" key="3">
    <source>
        <dbReference type="Proteomes" id="UP000192578"/>
    </source>
</evidence>
<reference evidence="3" key="1">
    <citation type="submission" date="2017-01" db="EMBL/GenBank/DDBJ databases">
        <title>Comparative genomics of anhydrobiosis in the tardigrade Hypsibius dujardini.</title>
        <authorList>
            <person name="Yoshida Y."/>
            <person name="Koutsovoulos G."/>
            <person name="Laetsch D."/>
            <person name="Stevens L."/>
            <person name="Kumar S."/>
            <person name="Horikawa D."/>
            <person name="Ishino K."/>
            <person name="Komine S."/>
            <person name="Tomita M."/>
            <person name="Blaxter M."/>
            <person name="Arakawa K."/>
        </authorList>
    </citation>
    <scope>NUCLEOTIDE SEQUENCE [LARGE SCALE GENOMIC DNA]</scope>
    <source>
        <strain evidence="3">Z151</strain>
    </source>
</reference>
<dbReference type="Gene3D" id="1.25.10.10">
    <property type="entry name" value="Leucine-rich Repeat Variant"/>
    <property type="match status" value="1"/>
</dbReference>
<organism evidence="2 3">
    <name type="scientific">Hypsibius exemplaris</name>
    <name type="common">Freshwater tardigrade</name>
    <dbReference type="NCBI Taxonomy" id="2072580"/>
    <lineage>
        <taxon>Eukaryota</taxon>
        <taxon>Metazoa</taxon>
        <taxon>Ecdysozoa</taxon>
        <taxon>Tardigrada</taxon>
        <taxon>Eutardigrada</taxon>
        <taxon>Parachela</taxon>
        <taxon>Hypsibioidea</taxon>
        <taxon>Hypsibiidae</taxon>
        <taxon>Hypsibius</taxon>
    </lineage>
</organism>
<dbReference type="EMBL" id="MTYJ01000091">
    <property type="protein sequence ID" value="OQV15278.1"/>
    <property type="molecule type" value="Genomic_DNA"/>
</dbReference>
<proteinExistence type="predicted"/>
<evidence type="ECO:0000259" key="1">
    <source>
        <dbReference type="Pfam" id="PF20416"/>
    </source>
</evidence>
<name>A0A1W0WJ82_HYPEX</name>
<dbReference type="OrthoDB" id="360653at2759"/>
<comment type="caution">
    <text evidence="2">The sequence shown here is derived from an EMBL/GenBank/DDBJ whole genome shotgun (WGS) entry which is preliminary data.</text>
</comment>
<dbReference type="AlphaFoldDB" id="A0A1W0WJ82"/>
<dbReference type="InterPro" id="IPR016024">
    <property type="entry name" value="ARM-type_fold"/>
</dbReference>
<dbReference type="GO" id="GO:0030686">
    <property type="term" value="C:90S preribosome"/>
    <property type="evidence" value="ECO:0007669"/>
    <property type="project" value="TreeGrafter"/>
</dbReference>